<evidence type="ECO:0000313" key="2">
    <source>
        <dbReference type="EMBL" id="CAK0871911.1"/>
    </source>
</evidence>
<evidence type="ECO:0000313" key="3">
    <source>
        <dbReference type="Proteomes" id="UP001189429"/>
    </source>
</evidence>
<organism evidence="2 3">
    <name type="scientific">Prorocentrum cordatum</name>
    <dbReference type="NCBI Taxonomy" id="2364126"/>
    <lineage>
        <taxon>Eukaryota</taxon>
        <taxon>Sar</taxon>
        <taxon>Alveolata</taxon>
        <taxon>Dinophyceae</taxon>
        <taxon>Prorocentrales</taxon>
        <taxon>Prorocentraceae</taxon>
        <taxon>Prorocentrum</taxon>
    </lineage>
</organism>
<name>A0ABN9VFH4_9DINO</name>
<protein>
    <submittedName>
        <fullName evidence="2">Uncharacterized protein</fullName>
    </submittedName>
</protein>
<proteinExistence type="predicted"/>
<feature type="compositionally biased region" description="Basic and acidic residues" evidence="1">
    <location>
        <begin position="104"/>
        <end position="120"/>
    </location>
</feature>
<sequence length="218" mass="23163">MLPGRWIGCVKVRWESTVPFELGVMSVDGIPRVSRRLSVTVCRWGEPQIEALLAALRRRGAAAARGAAGGAAATPAEGRQGAAEAPRPTVAAHRGRRLLRRRLPAKEGRGRGSTREEGEGRGGSCAGALASRLRAEPEGHGDLAATRVGRAATRMTSGGRMARCYIGPKAEIAWSKKKVEQLEGRTLEATIGGPVRRPQTPLLHLLARSASPLRPLPP</sequence>
<keyword evidence="3" id="KW-1185">Reference proteome</keyword>
<comment type="caution">
    <text evidence="2">The sequence shown here is derived from an EMBL/GenBank/DDBJ whole genome shotgun (WGS) entry which is preliminary data.</text>
</comment>
<feature type="region of interest" description="Disordered" evidence="1">
    <location>
        <begin position="70"/>
        <end position="125"/>
    </location>
</feature>
<accession>A0ABN9VFH4</accession>
<evidence type="ECO:0000256" key="1">
    <source>
        <dbReference type="SAM" id="MobiDB-lite"/>
    </source>
</evidence>
<reference evidence="2" key="1">
    <citation type="submission" date="2023-10" db="EMBL/GenBank/DDBJ databases">
        <authorList>
            <person name="Chen Y."/>
            <person name="Shah S."/>
            <person name="Dougan E. K."/>
            <person name="Thang M."/>
            <person name="Chan C."/>
        </authorList>
    </citation>
    <scope>NUCLEOTIDE SEQUENCE [LARGE SCALE GENOMIC DNA]</scope>
</reference>
<gene>
    <name evidence="2" type="ORF">PCOR1329_LOCUS57570</name>
</gene>
<dbReference type="EMBL" id="CAUYUJ010017115">
    <property type="protein sequence ID" value="CAK0871911.1"/>
    <property type="molecule type" value="Genomic_DNA"/>
</dbReference>
<feature type="compositionally biased region" description="Basic residues" evidence="1">
    <location>
        <begin position="93"/>
        <end position="103"/>
    </location>
</feature>
<dbReference type="Proteomes" id="UP001189429">
    <property type="component" value="Unassembled WGS sequence"/>
</dbReference>